<dbReference type="Proteomes" id="UP000287168">
    <property type="component" value="Unassembled WGS sequence"/>
</dbReference>
<dbReference type="AlphaFoldDB" id="A0A3S3UUM7"/>
<name>A0A3S3UUM7_9RHOB</name>
<organism evidence="2 3">
    <name type="scientific">Falsigemmobacter intermedius</name>
    <dbReference type="NCBI Taxonomy" id="1553448"/>
    <lineage>
        <taxon>Bacteria</taxon>
        <taxon>Pseudomonadati</taxon>
        <taxon>Pseudomonadota</taxon>
        <taxon>Alphaproteobacteria</taxon>
        <taxon>Rhodobacterales</taxon>
        <taxon>Paracoccaceae</taxon>
        <taxon>Falsigemmobacter</taxon>
    </lineage>
</organism>
<evidence type="ECO:0000313" key="2">
    <source>
        <dbReference type="EMBL" id="RWY36435.1"/>
    </source>
</evidence>
<keyword evidence="1" id="KW-1133">Transmembrane helix</keyword>
<evidence type="ECO:0000313" key="3">
    <source>
        <dbReference type="Proteomes" id="UP000287168"/>
    </source>
</evidence>
<feature type="transmembrane region" description="Helical" evidence="1">
    <location>
        <begin position="39"/>
        <end position="59"/>
    </location>
</feature>
<dbReference type="RefSeq" id="WP_128490830.1">
    <property type="nucleotide sequence ID" value="NZ_JBHLXB010000030.1"/>
</dbReference>
<dbReference type="OrthoDB" id="9984060at2"/>
<reference evidence="2 3" key="1">
    <citation type="journal article" date="2015" name="Int. J. Syst. Evol. Microbiol.">
        <title>Gemmobacter intermedius sp. nov., isolated from a white stork (Ciconia ciconia).</title>
        <authorList>
            <person name="Kampfer P."/>
            <person name="Jerzak L."/>
            <person name="Wilharm G."/>
            <person name="Golke J."/>
            <person name="Busse H.J."/>
            <person name="Glaeser S.P."/>
        </authorList>
    </citation>
    <scope>NUCLEOTIDE SEQUENCE [LARGE SCALE GENOMIC DNA]</scope>
    <source>
        <strain evidence="2 3">119/4</strain>
    </source>
</reference>
<keyword evidence="1" id="KW-0812">Transmembrane</keyword>
<accession>A0A3S3UUM7</accession>
<dbReference type="EMBL" id="SBLC01000057">
    <property type="protein sequence ID" value="RWY36435.1"/>
    <property type="molecule type" value="Genomic_DNA"/>
</dbReference>
<comment type="caution">
    <text evidence="2">The sequence shown here is derived from an EMBL/GenBank/DDBJ whole genome shotgun (WGS) entry which is preliminary data.</text>
</comment>
<keyword evidence="3" id="KW-1185">Reference proteome</keyword>
<keyword evidence="1" id="KW-0472">Membrane</keyword>
<feature type="transmembrane region" description="Helical" evidence="1">
    <location>
        <begin position="12"/>
        <end position="33"/>
    </location>
</feature>
<protein>
    <submittedName>
        <fullName evidence="2">Uncharacterized protein</fullName>
    </submittedName>
</protein>
<proteinExistence type="predicted"/>
<gene>
    <name evidence="2" type="ORF">EP867_17895</name>
</gene>
<evidence type="ECO:0000256" key="1">
    <source>
        <dbReference type="SAM" id="Phobius"/>
    </source>
</evidence>
<sequence length="67" mass="7422">MTNPFVLELLRQLLRWFSVWLIAAGLPAPLAAVLEHPEAVAFTAGLISLALAETGWLIAKVRQWLAR</sequence>